<name>A0A6A4HB96_9AGAR</name>
<evidence type="ECO:0000313" key="1">
    <source>
        <dbReference type="EMBL" id="KAE9395579.1"/>
    </source>
</evidence>
<keyword evidence="2" id="KW-1185">Reference proteome</keyword>
<accession>A0A6A4HB96</accession>
<dbReference type="Proteomes" id="UP000799118">
    <property type="component" value="Unassembled WGS sequence"/>
</dbReference>
<gene>
    <name evidence="1" type="ORF">BT96DRAFT_997500</name>
</gene>
<reference evidence="1" key="1">
    <citation type="journal article" date="2019" name="Environ. Microbiol.">
        <title>Fungal ecological strategies reflected in gene transcription - a case study of two litter decomposers.</title>
        <authorList>
            <person name="Barbi F."/>
            <person name="Kohler A."/>
            <person name="Barry K."/>
            <person name="Baskaran P."/>
            <person name="Daum C."/>
            <person name="Fauchery L."/>
            <person name="Ihrmark K."/>
            <person name="Kuo A."/>
            <person name="LaButti K."/>
            <person name="Lipzen A."/>
            <person name="Morin E."/>
            <person name="Grigoriev I.V."/>
            <person name="Henrissat B."/>
            <person name="Lindahl B."/>
            <person name="Martin F."/>
        </authorList>
    </citation>
    <scope>NUCLEOTIDE SEQUENCE</scope>
    <source>
        <strain evidence="1">JB14</strain>
    </source>
</reference>
<evidence type="ECO:0000313" key="2">
    <source>
        <dbReference type="Proteomes" id="UP000799118"/>
    </source>
</evidence>
<proteinExistence type="predicted"/>
<protein>
    <submittedName>
        <fullName evidence="1">Uncharacterized protein</fullName>
    </submittedName>
</protein>
<dbReference type="EMBL" id="ML769528">
    <property type="protein sequence ID" value="KAE9395579.1"/>
    <property type="molecule type" value="Genomic_DNA"/>
</dbReference>
<sequence>MFAEGTLPKEELEFDDIENDPRFLALLNDFHNDFLPLSMLTRYLTVEVSRLLSFALLCIHSLFP</sequence>
<organism evidence="1 2">
    <name type="scientific">Gymnopus androsaceus JB14</name>
    <dbReference type="NCBI Taxonomy" id="1447944"/>
    <lineage>
        <taxon>Eukaryota</taxon>
        <taxon>Fungi</taxon>
        <taxon>Dikarya</taxon>
        <taxon>Basidiomycota</taxon>
        <taxon>Agaricomycotina</taxon>
        <taxon>Agaricomycetes</taxon>
        <taxon>Agaricomycetidae</taxon>
        <taxon>Agaricales</taxon>
        <taxon>Marasmiineae</taxon>
        <taxon>Omphalotaceae</taxon>
        <taxon>Gymnopus</taxon>
    </lineage>
</organism>
<dbReference type="AlphaFoldDB" id="A0A6A4HB96"/>